<feature type="transmembrane region" description="Helical" evidence="7">
    <location>
        <begin position="1147"/>
        <end position="1166"/>
    </location>
</feature>
<dbReference type="HOGENOM" id="CLU_005885_0_0_1"/>
<reference evidence="9" key="2">
    <citation type="submission" date="2015-03" db="UniProtKB">
        <authorList>
            <consortium name="EnsemblPlants"/>
        </authorList>
    </citation>
    <scope>IDENTIFICATION</scope>
</reference>
<dbReference type="Proteomes" id="UP000026960">
    <property type="component" value="Chromosome 3"/>
</dbReference>
<dbReference type="PANTHER" id="PTHR11814">
    <property type="entry name" value="SULFATE TRANSPORTER"/>
    <property type="match status" value="1"/>
</dbReference>
<feature type="transmembrane region" description="Helical" evidence="7">
    <location>
        <begin position="974"/>
        <end position="993"/>
    </location>
</feature>
<keyword evidence="2" id="KW-0813">Transport</keyword>
<accession>A0A0D3FEY7</accession>
<dbReference type="Pfam" id="PF01740">
    <property type="entry name" value="STAS"/>
    <property type="match status" value="2"/>
</dbReference>
<feature type="transmembrane region" description="Helical" evidence="7">
    <location>
        <begin position="471"/>
        <end position="491"/>
    </location>
</feature>
<feature type="transmembrane region" description="Helical" evidence="7">
    <location>
        <begin position="321"/>
        <end position="342"/>
    </location>
</feature>
<dbReference type="FunFam" id="3.30.750.24:FF:000002">
    <property type="entry name" value="Sulfate transporter 31"/>
    <property type="match status" value="1"/>
</dbReference>
<dbReference type="CDD" id="cd07042">
    <property type="entry name" value="STAS_SulP_like_sulfate_transporter"/>
    <property type="match status" value="2"/>
</dbReference>
<feature type="transmembrane region" description="Helical" evidence="7">
    <location>
        <begin position="297"/>
        <end position="314"/>
    </location>
</feature>
<name>A0A0D3FEY7_9ORYZ</name>
<feature type="transmembrane region" description="Helical" evidence="7">
    <location>
        <begin position="1244"/>
        <end position="1268"/>
    </location>
</feature>
<keyword evidence="3 7" id="KW-0812">Transmembrane</keyword>
<evidence type="ECO:0000256" key="1">
    <source>
        <dbReference type="ARBA" id="ARBA00004141"/>
    </source>
</evidence>
<feature type="transmembrane region" description="Helical" evidence="7">
    <location>
        <begin position="838"/>
        <end position="856"/>
    </location>
</feature>
<dbReference type="PROSITE" id="PS01130">
    <property type="entry name" value="SLC26A"/>
    <property type="match status" value="1"/>
</dbReference>
<evidence type="ECO:0000256" key="4">
    <source>
        <dbReference type="ARBA" id="ARBA00022989"/>
    </source>
</evidence>
<keyword evidence="4 7" id="KW-1133">Transmembrane helix</keyword>
<feature type="domain" description="STAS" evidence="8">
    <location>
        <begin position="1316"/>
        <end position="1412"/>
    </location>
</feature>
<dbReference type="GO" id="GO:0008271">
    <property type="term" value="F:secondary active sulfate transmembrane transporter activity"/>
    <property type="evidence" value="ECO:0007669"/>
    <property type="project" value="InterPro"/>
</dbReference>
<evidence type="ECO:0000256" key="5">
    <source>
        <dbReference type="ARBA" id="ARBA00023136"/>
    </source>
</evidence>
<dbReference type="Gramene" id="OBART03G06910.2">
    <property type="protein sequence ID" value="OBART03G06910.2"/>
    <property type="gene ID" value="OBART03G06910"/>
</dbReference>
<evidence type="ECO:0000256" key="2">
    <source>
        <dbReference type="ARBA" id="ARBA00022448"/>
    </source>
</evidence>
<feature type="transmembrane region" description="Helical" evidence="7">
    <location>
        <begin position="215"/>
        <end position="233"/>
    </location>
</feature>
<sequence>MEDTAAAVETPVTVSTFGVSRHPDTARLVLSSPKPPGVREEFVGAVRKAFRPRASGGGGAGRTPPARWGWALTALQTVFPVLQWGRTYNFKLFRSDVMAGLTLASLGIPQSIGYANLAKLDPQYGLCKHQYFSFVAQKQLNFLLIFPERFLHHFFCYLLCGHRQDTSVVPPLIYAVMGTSREIAIGPVAVVSLLLSSMVSKIVDPAVDPVTYRALVFTVTFLAGVFQVSFGLFRLGFLVDFLSHAAIVGFMAGAAIVIGLQQLKGLLGLSHFTNSTDVVSVIKAVCSALRDPWHPGNFLIGCSFLIFILATRFIGRRYKKLFWLSAISPLLSVILSTAAVYATRADKHGVKIIQRVHAGLNPSSASQIRLSGPYTVDCAKTAIICAVIALTEAIAVGRSFASIRGYKLDGNKEMIAMGCSNVAGSLSSCYVATGSFSRTAVNFSAGARSTVSNIVMSITVFIALELLMKSLYYTPIAVLASIILSALPGLIDIKEALSIWKVDKMDFLTCLGAFVGVLFGSVEIGLAVALAISFAKIIIQSIRPQVEVLGRLQGTNIFCSIRQYPVACRIPSVLTIRIDTSFLCFINSTFIKERIIEWIREEVETSDEKARERVQSVVLDMSNVVNIDTSGISALEEIHKELASLSIQMAIAGPGWQAIQKMKLAGVVDQVGGDWIFLTVGEAVEACPVTRVLRLPSGDGDGAVVRTHRCEHGEVDGVPSYRSRRRPPIPRRPSSANPSVQGKWRASERGKKRRREEDEGQRRRRKAAMGNKPFPQGVHPNTSEPAMEPMASEPSVPIGTAFADLLLQGPEPPSLWNDLTGMFRKAFRWRGADKRFTLSVYVISVLQGLFPILDWWKTYNLKFFRSDLMAGLTLASLSIPQSIGYATLAKLDPQYGLYTSVVPPLVYAVTGSSREIAIGPVAIVSLLLSSMIQKIVDPSVDPAFYRKMVFTVTFLTGVFQFAFGLFRLGFLVDFLSHAAIVGFMGGAAIVIGLQQLKGLLGLSHFTNRTDVVSVTKAVWVSVHETWHPENVFIGCSFFMFILAMRFIGRKYKKLFWVSAIAPVLSVALSTLFVYATRADKHGVKIIQKVNSGINASSVEQIDLKGGYAAECAKIALVCAVIALTEAVAVGRSFSAINGYRLDGNKEMVAMGFMNIAGSLSSCYVATGSFSRTAVNFAAGCKTTVSNIIMAATVMVALELLTKLLYYTPVSILASIILSALPGLINVQEVCFLWKVDKMDFLTCMGSFLGVLFGSVEIGLSVALLVSFAKIIIQSIWPQVEILGRLQGTEIFCNVKQYPVVRETPTVLTVRIETSFLCFVNSSSIKEKIMGWVTDEHEAFRSVVLDMSNVVNMDTSGLAALEELHKELACLGIQMAIAKPGWQVIHKMKLARLVDGIGEGWFFLTVGEAVEACLANKAGNALECC</sequence>
<evidence type="ECO:0000256" key="6">
    <source>
        <dbReference type="SAM" id="MobiDB-lite"/>
    </source>
</evidence>
<feature type="transmembrane region" description="Helical" evidence="7">
    <location>
        <begin position="245"/>
        <end position="263"/>
    </location>
</feature>
<dbReference type="InterPro" id="IPR001902">
    <property type="entry name" value="SLC26A/SulP_fam"/>
</dbReference>
<evidence type="ECO:0000313" key="10">
    <source>
        <dbReference type="Proteomes" id="UP000026960"/>
    </source>
</evidence>
<dbReference type="InterPro" id="IPR011547">
    <property type="entry name" value="SLC26A/SulP_dom"/>
</dbReference>
<feature type="transmembrane region" description="Helical" evidence="7">
    <location>
        <begin position="948"/>
        <end position="968"/>
    </location>
</feature>
<dbReference type="eggNOG" id="KOG0236">
    <property type="taxonomic scope" value="Eukaryota"/>
</dbReference>
<evidence type="ECO:0000256" key="7">
    <source>
        <dbReference type="SAM" id="Phobius"/>
    </source>
</evidence>
<protein>
    <recommendedName>
        <fullName evidence="8">STAS domain-containing protein</fullName>
    </recommendedName>
</protein>
<dbReference type="SUPFAM" id="SSF52091">
    <property type="entry name" value="SpoIIaa-like"/>
    <property type="match status" value="2"/>
</dbReference>
<feature type="domain" description="STAS" evidence="8">
    <location>
        <begin position="583"/>
        <end position="687"/>
    </location>
</feature>
<organism evidence="9">
    <name type="scientific">Oryza barthii</name>
    <dbReference type="NCBI Taxonomy" id="65489"/>
    <lineage>
        <taxon>Eukaryota</taxon>
        <taxon>Viridiplantae</taxon>
        <taxon>Streptophyta</taxon>
        <taxon>Embryophyta</taxon>
        <taxon>Tracheophyta</taxon>
        <taxon>Spermatophyta</taxon>
        <taxon>Magnoliopsida</taxon>
        <taxon>Liliopsida</taxon>
        <taxon>Poales</taxon>
        <taxon>Poaceae</taxon>
        <taxon>BOP clade</taxon>
        <taxon>Oryzoideae</taxon>
        <taxon>Oryzeae</taxon>
        <taxon>Oryzinae</taxon>
        <taxon>Oryza</taxon>
    </lineage>
</organism>
<feature type="transmembrane region" description="Helical" evidence="7">
    <location>
        <begin position="381"/>
        <end position="401"/>
    </location>
</feature>
<feature type="transmembrane region" description="Helical" evidence="7">
    <location>
        <begin position="445"/>
        <end position="464"/>
    </location>
</feature>
<feature type="transmembrane region" description="Helical" evidence="7">
    <location>
        <begin position="183"/>
        <end position="203"/>
    </location>
</feature>
<feature type="transmembrane region" description="Helical" evidence="7">
    <location>
        <begin position="1031"/>
        <end position="1048"/>
    </location>
</feature>
<comment type="subcellular location">
    <subcellularLocation>
        <location evidence="1">Membrane</location>
        <topology evidence="1">Multi-pass membrane protein</topology>
    </subcellularLocation>
</comment>
<feature type="region of interest" description="Disordered" evidence="6">
    <location>
        <begin position="714"/>
        <end position="794"/>
    </location>
</feature>
<feature type="transmembrane region" description="Helical" evidence="7">
    <location>
        <begin position="916"/>
        <end position="936"/>
    </location>
</feature>
<dbReference type="Pfam" id="PF00916">
    <property type="entry name" value="Sulfate_transp"/>
    <property type="match status" value="2"/>
</dbReference>
<feature type="transmembrane region" description="Helical" evidence="7">
    <location>
        <begin position="413"/>
        <end position="433"/>
    </location>
</feature>
<dbReference type="PROSITE" id="PS50801">
    <property type="entry name" value="STAS"/>
    <property type="match status" value="2"/>
</dbReference>
<feature type="compositionally biased region" description="Basic and acidic residues" evidence="6">
    <location>
        <begin position="745"/>
        <end position="761"/>
    </location>
</feature>
<evidence type="ECO:0000256" key="3">
    <source>
        <dbReference type="ARBA" id="ARBA00022692"/>
    </source>
</evidence>
<dbReference type="InterPro" id="IPR018045">
    <property type="entry name" value="S04_transporter_CS"/>
</dbReference>
<dbReference type="InterPro" id="IPR036513">
    <property type="entry name" value="STAS_dom_sf"/>
</dbReference>
<dbReference type="NCBIfam" id="TIGR00815">
    <property type="entry name" value="sulP"/>
    <property type="match status" value="2"/>
</dbReference>
<dbReference type="GO" id="GO:0016020">
    <property type="term" value="C:membrane"/>
    <property type="evidence" value="ECO:0007669"/>
    <property type="project" value="UniProtKB-SubCell"/>
</dbReference>
<dbReference type="InterPro" id="IPR002645">
    <property type="entry name" value="STAS_dom"/>
</dbReference>
<proteinExistence type="predicted"/>
<dbReference type="STRING" id="65489.A0A0D3FEY7"/>
<feature type="transmembrane region" description="Helical" evidence="7">
    <location>
        <begin position="868"/>
        <end position="888"/>
    </location>
</feature>
<feature type="transmembrane region" description="Helical" evidence="7">
    <location>
        <begin position="1203"/>
        <end position="1224"/>
    </location>
</feature>
<reference evidence="9" key="1">
    <citation type="journal article" date="2009" name="Rice">
        <title>De Novo Next Generation Sequencing of Plant Genomes.</title>
        <authorList>
            <person name="Rounsley S."/>
            <person name="Marri P.R."/>
            <person name="Yu Y."/>
            <person name="He R."/>
            <person name="Sisneros N."/>
            <person name="Goicoechea J.L."/>
            <person name="Lee S.J."/>
            <person name="Angelova A."/>
            <person name="Kudrna D."/>
            <person name="Luo M."/>
            <person name="Affourtit J."/>
            <person name="Desany B."/>
            <person name="Knight J."/>
            <person name="Niazi F."/>
            <person name="Egholm M."/>
            <person name="Wing R.A."/>
        </authorList>
    </citation>
    <scope>NUCLEOTIDE SEQUENCE [LARGE SCALE GENOMIC DNA]</scope>
    <source>
        <strain evidence="9">cv. IRGC 105608</strain>
    </source>
</reference>
<dbReference type="Gene3D" id="3.30.750.24">
    <property type="entry name" value="STAS domain"/>
    <property type="match status" value="2"/>
</dbReference>
<feature type="transmembrane region" description="Helical" evidence="7">
    <location>
        <begin position="1054"/>
        <end position="1075"/>
    </location>
</feature>
<evidence type="ECO:0000313" key="9">
    <source>
        <dbReference type="EnsemblPlants" id="OBART03G06910.2"/>
    </source>
</evidence>
<evidence type="ECO:0000259" key="8">
    <source>
        <dbReference type="PROSITE" id="PS50801"/>
    </source>
</evidence>
<dbReference type="PaxDb" id="65489-OBART03G06910.2"/>
<dbReference type="EnsemblPlants" id="OBART03G06910.2">
    <property type="protein sequence ID" value="OBART03G06910.2"/>
    <property type="gene ID" value="OBART03G06910"/>
</dbReference>
<keyword evidence="10" id="KW-1185">Reference proteome</keyword>
<feature type="transmembrane region" description="Helical" evidence="7">
    <location>
        <begin position="1172"/>
        <end position="1196"/>
    </location>
</feature>
<keyword evidence="5 7" id="KW-0472">Membrane</keyword>
<feature type="transmembrane region" description="Helical" evidence="7">
    <location>
        <begin position="511"/>
        <end position="535"/>
    </location>
</feature>